<evidence type="ECO:0000256" key="2">
    <source>
        <dbReference type="ARBA" id="ARBA00023015"/>
    </source>
</evidence>
<dbReference type="InterPro" id="IPR011608">
    <property type="entry name" value="PRD"/>
</dbReference>
<dbReference type="AlphaFoldDB" id="A0A0Z8FYK7"/>
<dbReference type="Pfam" id="PF00874">
    <property type="entry name" value="PRD"/>
    <property type="match status" value="1"/>
</dbReference>
<dbReference type="Pfam" id="PF08279">
    <property type="entry name" value="HTH_11"/>
    <property type="match status" value="1"/>
</dbReference>
<dbReference type="RefSeq" id="WP_044773737.1">
    <property type="nucleotide sequence ID" value="NZ_CEFG01000006.1"/>
</dbReference>
<accession>A0A0Z8FYK7</accession>
<dbReference type="Gene3D" id="1.10.1790.10">
    <property type="entry name" value="PRD domain"/>
    <property type="match status" value="1"/>
</dbReference>
<feature type="domain" description="PRD" evidence="6">
    <location>
        <begin position="253"/>
        <end position="364"/>
    </location>
</feature>
<dbReference type="PANTHER" id="PTHR30185">
    <property type="entry name" value="CRYPTIC BETA-GLUCOSIDE BGL OPERON ANTITERMINATOR"/>
    <property type="match status" value="1"/>
</dbReference>
<evidence type="ECO:0000256" key="1">
    <source>
        <dbReference type="ARBA" id="ARBA00022737"/>
    </source>
</evidence>
<organism evidence="7 8">
    <name type="scientific">Streptococcus suis</name>
    <dbReference type="NCBI Taxonomy" id="1307"/>
    <lineage>
        <taxon>Bacteria</taxon>
        <taxon>Bacillati</taxon>
        <taxon>Bacillota</taxon>
        <taxon>Bacilli</taxon>
        <taxon>Lactobacillales</taxon>
        <taxon>Streptococcaceae</taxon>
        <taxon>Streptococcus</taxon>
    </lineage>
</organism>
<dbReference type="InterPro" id="IPR050661">
    <property type="entry name" value="BglG_antiterminators"/>
</dbReference>
<dbReference type="GO" id="GO:0006355">
    <property type="term" value="P:regulation of DNA-templated transcription"/>
    <property type="evidence" value="ECO:0007669"/>
    <property type="project" value="InterPro"/>
</dbReference>
<keyword evidence="1" id="KW-0677">Repeat</keyword>
<dbReference type="Gene3D" id="1.10.10.10">
    <property type="entry name" value="Winged helix-like DNA-binding domain superfamily/Winged helix DNA-binding domain"/>
    <property type="match status" value="2"/>
</dbReference>
<dbReference type="SUPFAM" id="SSF63520">
    <property type="entry name" value="PTS-regulatory domain, PRD"/>
    <property type="match status" value="1"/>
</dbReference>
<feature type="domain" description="PTS EIIA type-2" evidence="5">
    <location>
        <begin position="457"/>
        <end position="599"/>
    </location>
</feature>
<dbReference type="InterPro" id="IPR002178">
    <property type="entry name" value="PTS_EIIA_type-2_dom"/>
</dbReference>
<keyword evidence="3" id="KW-0010">Activator</keyword>
<dbReference type="InterPro" id="IPR036388">
    <property type="entry name" value="WH-like_DNA-bd_sf"/>
</dbReference>
<dbReference type="Pfam" id="PF05043">
    <property type="entry name" value="Mga"/>
    <property type="match status" value="1"/>
</dbReference>
<dbReference type="InterPro" id="IPR007737">
    <property type="entry name" value="Mga_HTH"/>
</dbReference>
<dbReference type="PROSITE" id="PS51094">
    <property type="entry name" value="PTS_EIIA_TYPE_2"/>
    <property type="match status" value="1"/>
</dbReference>
<protein>
    <submittedName>
        <fullName evidence="7">BglG family transcription antiterminator, PTS system IIA component</fullName>
    </submittedName>
</protein>
<gene>
    <name evidence="7" type="primary">licR_3</name>
    <name evidence="7" type="ORF">ERS132416_00966</name>
</gene>
<sequence length="601" mass="69748">MKENMKLLLLTYLQENAGTFLSARTLSVELGISERTVYRYIKALNQDLALRGMEVISLPGVGYRLNQLGVKEQLPDLSMILEPEREAELEYYIIEQLFFNQFLGIEAMLRKFYISEATLHRVLQSINEKYRGRRSRIGVKKGQIVIKGSQESIIQFFIGLFLSMEMQHKQDTFPSVFSRKQELVDKIKEIYLCYHLSSHHLSEFDDRILSWAVYILIFRYPKHSLSFSNPLESEQRLEFERLVTSVCDELIRLNGDEVNQLLIRITDLALSFFYTPELRDVRKFEQTRSNLIAHLRMVLKQKYFGIRIENGLLHTIEEKYAFELTIAGLLAYQLELQFDISFTKADIGFIALYLAMIHQQNRHLVNRIQTVLISESLSSGYLLKEELARTFPELDVYAVITEWEVEAFDFSECQLLISLIQQPTRPLEIPTCYFRNPIDYPELFQAELTEVIAKLGTVQNSQEILNQVPVMVFGNTEEEVIRELIYHQIGKNAQAEQLIKEVADREKITTTSLAHNIAIPHTLSKDLKCSSIIVGIHGKGILWGDKQVQLIILSLFSDKDKAGGEIFRKLYHFATNRDIVEKTIQERTTYYLVHYLEGDSL</sequence>
<evidence type="ECO:0000256" key="4">
    <source>
        <dbReference type="ARBA" id="ARBA00023163"/>
    </source>
</evidence>
<evidence type="ECO:0000259" key="5">
    <source>
        <dbReference type="PROSITE" id="PS51094"/>
    </source>
</evidence>
<reference evidence="7 8" key="1">
    <citation type="submission" date="2016-02" db="EMBL/GenBank/DDBJ databases">
        <authorList>
            <consortium name="Pathogen Informatics"/>
        </authorList>
    </citation>
    <scope>NUCLEOTIDE SEQUENCE [LARGE SCALE GENOMIC DNA]</scope>
    <source>
        <strain evidence="7 8">LSS54</strain>
    </source>
</reference>
<dbReference type="SUPFAM" id="SSF55804">
    <property type="entry name" value="Phoshotransferase/anion transport protein"/>
    <property type="match status" value="1"/>
</dbReference>
<dbReference type="EMBL" id="FIHD01000014">
    <property type="protein sequence ID" value="CYU88853.1"/>
    <property type="molecule type" value="Genomic_DNA"/>
</dbReference>
<dbReference type="PANTHER" id="PTHR30185:SF12">
    <property type="entry name" value="TRANSCRIPTIONAL REGULATOR MANR"/>
    <property type="match status" value="1"/>
</dbReference>
<keyword evidence="2" id="KW-0805">Transcription regulation</keyword>
<keyword evidence="4" id="KW-0804">Transcription</keyword>
<proteinExistence type="predicted"/>
<dbReference type="InterPro" id="IPR036634">
    <property type="entry name" value="PRD_sf"/>
</dbReference>
<dbReference type="InterPro" id="IPR013196">
    <property type="entry name" value="HTH_11"/>
</dbReference>
<evidence type="ECO:0000259" key="6">
    <source>
        <dbReference type="PROSITE" id="PS51372"/>
    </source>
</evidence>
<evidence type="ECO:0000313" key="8">
    <source>
        <dbReference type="Proteomes" id="UP000073494"/>
    </source>
</evidence>
<evidence type="ECO:0000256" key="3">
    <source>
        <dbReference type="ARBA" id="ARBA00023159"/>
    </source>
</evidence>
<dbReference type="Gene3D" id="3.40.930.10">
    <property type="entry name" value="Mannitol-specific EII, Chain A"/>
    <property type="match status" value="1"/>
</dbReference>
<name>A0A0Z8FYK7_STRSU</name>
<dbReference type="Pfam" id="PF00359">
    <property type="entry name" value="PTS_EIIA_2"/>
    <property type="match status" value="1"/>
</dbReference>
<dbReference type="InterPro" id="IPR016152">
    <property type="entry name" value="PTrfase/Anion_transptr"/>
</dbReference>
<evidence type="ECO:0000313" key="7">
    <source>
        <dbReference type="EMBL" id="CYU88853.1"/>
    </source>
</evidence>
<dbReference type="PROSITE" id="PS51372">
    <property type="entry name" value="PRD_2"/>
    <property type="match status" value="1"/>
</dbReference>
<dbReference type="Proteomes" id="UP000073494">
    <property type="component" value="Unassembled WGS sequence"/>
</dbReference>